<dbReference type="InterPro" id="IPR029068">
    <property type="entry name" value="Glyas_Bleomycin-R_OHBP_Dase"/>
</dbReference>
<reference evidence="3 4" key="1">
    <citation type="submission" date="2019-04" db="EMBL/GenBank/DDBJ databases">
        <authorList>
            <person name="Jiang L."/>
        </authorList>
    </citation>
    <scope>NUCLEOTIDE SEQUENCE [LARGE SCALE GENOMIC DNA]</scope>
    <source>
        <strain evidence="3 4">YIM 131853</strain>
    </source>
</reference>
<feature type="domain" description="VOC" evidence="2">
    <location>
        <begin position="32"/>
        <end position="157"/>
    </location>
</feature>
<name>A0A4S4FJF8_9MICO</name>
<feature type="region of interest" description="Disordered" evidence="1">
    <location>
        <begin position="1"/>
        <end position="24"/>
    </location>
</feature>
<keyword evidence="4" id="KW-1185">Reference proteome</keyword>
<evidence type="ECO:0000313" key="3">
    <source>
        <dbReference type="EMBL" id="THG30044.1"/>
    </source>
</evidence>
<dbReference type="OrthoDB" id="956698at2"/>
<accession>A0A4S4FJF8</accession>
<dbReference type="Proteomes" id="UP000309133">
    <property type="component" value="Unassembled WGS sequence"/>
</dbReference>
<evidence type="ECO:0000256" key="1">
    <source>
        <dbReference type="SAM" id="MobiDB-lite"/>
    </source>
</evidence>
<proteinExistence type="predicted"/>
<sequence>MTTTDDAQDQIPLLDSPSVPGYTRTGEHTYVSELRLVIECEDWDGALAFYRDALGLREIMGYKGDNEGQVILDVGRASIELVHPELPSTESGASVELSAPPVPRTRLAFRTTRAQALIERLEESGASRVEGPLLNAADTLNVRLVAPDNMPITIFRPLGESEFAEAAE</sequence>
<dbReference type="Gene3D" id="3.10.180.10">
    <property type="entry name" value="2,3-Dihydroxybiphenyl 1,2-Dioxygenase, domain 1"/>
    <property type="match status" value="1"/>
</dbReference>
<dbReference type="InterPro" id="IPR037523">
    <property type="entry name" value="VOC_core"/>
</dbReference>
<dbReference type="EMBL" id="SSSM01000005">
    <property type="protein sequence ID" value="THG30044.1"/>
    <property type="molecule type" value="Genomic_DNA"/>
</dbReference>
<evidence type="ECO:0000313" key="4">
    <source>
        <dbReference type="Proteomes" id="UP000309133"/>
    </source>
</evidence>
<comment type="caution">
    <text evidence="3">The sequence shown here is derived from an EMBL/GenBank/DDBJ whole genome shotgun (WGS) entry which is preliminary data.</text>
</comment>
<protein>
    <submittedName>
        <fullName evidence="3">VOC family protein</fullName>
    </submittedName>
</protein>
<dbReference type="SUPFAM" id="SSF54593">
    <property type="entry name" value="Glyoxalase/Bleomycin resistance protein/Dihydroxybiphenyl dioxygenase"/>
    <property type="match status" value="1"/>
</dbReference>
<organism evidence="3 4">
    <name type="scientific">Naasia lichenicola</name>
    <dbReference type="NCBI Taxonomy" id="2565933"/>
    <lineage>
        <taxon>Bacteria</taxon>
        <taxon>Bacillati</taxon>
        <taxon>Actinomycetota</taxon>
        <taxon>Actinomycetes</taxon>
        <taxon>Micrococcales</taxon>
        <taxon>Microbacteriaceae</taxon>
        <taxon>Naasia</taxon>
    </lineage>
</organism>
<gene>
    <name evidence="3" type="ORF">E6C64_15510</name>
</gene>
<dbReference type="AlphaFoldDB" id="A0A4S4FJF8"/>
<evidence type="ECO:0000259" key="2">
    <source>
        <dbReference type="PROSITE" id="PS51819"/>
    </source>
</evidence>
<dbReference type="PROSITE" id="PS51819">
    <property type="entry name" value="VOC"/>
    <property type="match status" value="1"/>
</dbReference>
<dbReference type="RefSeq" id="WP_136428408.1">
    <property type="nucleotide sequence ID" value="NZ_SSSM01000005.1"/>
</dbReference>